<dbReference type="PANTHER" id="PTHR11615">
    <property type="entry name" value="NITRATE, FORMATE, IRON DEHYDROGENASE"/>
    <property type="match status" value="1"/>
</dbReference>
<evidence type="ECO:0000313" key="5">
    <source>
        <dbReference type="EMBL" id="HIU37710.1"/>
    </source>
</evidence>
<dbReference type="InterPro" id="IPR004108">
    <property type="entry name" value="Fe_hydrogenase_lsu_C"/>
</dbReference>
<evidence type="ECO:0000256" key="1">
    <source>
        <dbReference type="ARBA" id="ARBA00022723"/>
    </source>
</evidence>
<sequence length="451" mass="49301">MSKTIMVNTFTPPPNAHGENGPEYVGNLRRGELRGVIKINKDNCVGCDTCRKVCPVHAISGGLGVVHSIREDACLSCGQCLIACPFNAIEQMSFVDEVMKMLDDPNKLVVAHPSPAVRVSVGEEFGAKAGELVTEQFVNALEKAGFTTYDVNQTADQTIMEEGFEFVNKIRYWVLGERGPELEEAAKHPFPHFTSCCPAWVKNVETFHPGLLPHLSTAKSPIQMGGPIAKTWAAEFVWKKDPRDIYVVAVTPCTAKIFEAARPEMNSAWQHLVETGKIPANTPSFQDVDAVITAREIAEIFRRKGINPLEMPKTRERSTMEIYTGAGTIFGASGGVMEAALRTAYFVLSGEELKDPDIKVVRGRTNAVVEATIPVPIKKLGGKVFEVRVCVVNGALQGLEGVLRRIKEDKNRYHFIEVMNCPGGCVNGGGQPVRTDSATWLNPTLPVPVQI</sequence>
<dbReference type="GO" id="GO:0046872">
    <property type="term" value="F:metal ion binding"/>
    <property type="evidence" value="ECO:0007669"/>
    <property type="project" value="UniProtKB-KW"/>
</dbReference>
<dbReference type="Pfam" id="PF13187">
    <property type="entry name" value="Fer4_9"/>
    <property type="match status" value="1"/>
</dbReference>
<protein>
    <submittedName>
        <fullName evidence="5">4Fe-4S binding protein</fullName>
    </submittedName>
</protein>
<keyword evidence="2" id="KW-0408">Iron</keyword>
<keyword evidence="1" id="KW-0479">Metal-binding</keyword>
<reference evidence="5" key="1">
    <citation type="submission" date="2020-10" db="EMBL/GenBank/DDBJ databases">
        <authorList>
            <person name="Gilroy R."/>
        </authorList>
    </citation>
    <scope>NUCLEOTIDE SEQUENCE</scope>
    <source>
        <strain evidence="5">7463</strain>
    </source>
</reference>
<dbReference type="Gene3D" id="3.40.950.10">
    <property type="entry name" value="Fe-only Hydrogenase (Larger Subunit), Chain L, domain 3"/>
    <property type="match status" value="1"/>
</dbReference>
<dbReference type="Proteomes" id="UP000824083">
    <property type="component" value="Unassembled WGS sequence"/>
</dbReference>
<dbReference type="PROSITE" id="PS51379">
    <property type="entry name" value="4FE4S_FER_2"/>
    <property type="match status" value="2"/>
</dbReference>
<feature type="domain" description="4Fe-4S ferredoxin-type" evidence="4">
    <location>
        <begin position="35"/>
        <end position="64"/>
    </location>
</feature>
<feature type="domain" description="4Fe-4S ferredoxin-type" evidence="4">
    <location>
        <begin position="65"/>
        <end position="94"/>
    </location>
</feature>
<reference evidence="5" key="2">
    <citation type="journal article" date="2021" name="PeerJ">
        <title>Extensive microbial diversity within the chicken gut microbiome revealed by metagenomics and culture.</title>
        <authorList>
            <person name="Gilroy R."/>
            <person name="Ravi A."/>
            <person name="Getino M."/>
            <person name="Pursley I."/>
            <person name="Horton D.L."/>
            <person name="Alikhan N.F."/>
            <person name="Baker D."/>
            <person name="Gharbi K."/>
            <person name="Hall N."/>
            <person name="Watson M."/>
            <person name="Adriaenssens E.M."/>
            <person name="Foster-Nyarko E."/>
            <person name="Jarju S."/>
            <person name="Secka A."/>
            <person name="Antonio M."/>
            <person name="Oren A."/>
            <person name="Chaudhuri R.R."/>
            <person name="La Ragione R."/>
            <person name="Hildebrand F."/>
            <person name="Pallen M.J."/>
        </authorList>
    </citation>
    <scope>NUCLEOTIDE SEQUENCE</scope>
    <source>
        <strain evidence="5">7463</strain>
    </source>
</reference>
<dbReference type="SUPFAM" id="SSF54862">
    <property type="entry name" value="4Fe-4S ferredoxins"/>
    <property type="match status" value="1"/>
</dbReference>
<dbReference type="PROSITE" id="PS00198">
    <property type="entry name" value="4FE4S_FER_1"/>
    <property type="match status" value="2"/>
</dbReference>
<keyword evidence="3" id="KW-0411">Iron-sulfur</keyword>
<dbReference type="InterPro" id="IPR050340">
    <property type="entry name" value="Cytosolic_Fe-S_CAF"/>
</dbReference>
<dbReference type="AlphaFoldDB" id="A0A9D1IIU0"/>
<dbReference type="Gene3D" id="3.30.70.20">
    <property type="match status" value="1"/>
</dbReference>
<name>A0A9D1IIU0_9BURK</name>
<evidence type="ECO:0000256" key="3">
    <source>
        <dbReference type="ARBA" id="ARBA00023014"/>
    </source>
</evidence>
<dbReference type="InterPro" id="IPR009016">
    <property type="entry name" value="Fe_hydrogenase"/>
</dbReference>
<dbReference type="InterPro" id="IPR017896">
    <property type="entry name" value="4Fe4S_Fe-S-bd"/>
</dbReference>
<dbReference type="Pfam" id="PF02906">
    <property type="entry name" value="Fe_hyd_lg_C"/>
    <property type="match status" value="1"/>
</dbReference>
<evidence type="ECO:0000256" key="2">
    <source>
        <dbReference type="ARBA" id="ARBA00023004"/>
    </source>
</evidence>
<dbReference type="EMBL" id="DVMY01000085">
    <property type="protein sequence ID" value="HIU37710.1"/>
    <property type="molecule type" value="Genomic_DNA"/>
</dbReference>
<dbReference type="GO" id="GO:0051536">
    <property type="term" value="F:iron-sulfur cluster binding"/>
    <property type="evidence" value="ECO:0007669"/>
    <property type="project" value="UniProtKB-KW"/>
</dbReference>
<organism evidence="5 6">
    <name type="scientific">Candidatus Aphodousia faecigallinarum</name>
    <dbReference type="NCBI Taxonomy" id="2840677"/>
    <lineage>
        <taxon>Bacteria</taxon>
        <taxon>Pseudomonadati</taxon>
        <taxon>Pseudomonadota</taxon>
        <taxon>Betaproteobacteria</taxon>
        <taxon>Burkholderiales</taxon>
        <taxon>Sutterellaceae</taxon>
        <taxon>Sutterellaceae incertae sedis</taxon>
        <taxon>Candidatus Aphodousia</taxon>
    </lineage>
</organism>
<evidence type="ECO:0000259" key="4">
    <source>
        <dbReference type="PROSITE" id="PS51379"/>
    </source>
</evidence>
<proteinExistence type="predicted"/>
<comment type="caution">
    <text evidence="5">The sequence shown here is derived from an EMBL/GenBank/DDBJ whole genome shotgun (WGS) entry which is preliminary data.</text>
</comment>
<dbReference type="SUPFAM" id="SSF53920">
    <property type="entry name" value="Fe-only hydrogenase"/>
    <property type="match status" value="1"/>
</dbReference>
<gene>
    <name evidence="5" type="ORF">IAC56_05495</name>
</gene>
<evidence type="ECO:0000313" key="6">
    <source>
        <dbReference type="Proteomes" id="UP000824083"/>
    </source>
</evidence>
<dbReference type="Gene3D" id="3.40.50.1780">
    <property type="match status" value="1"/>
</dbReference>
<dbReference type="InterPro" id="IPR017900">
    <property type="entry name" value="4Fe4S_Fe_S_CS"/>
</dbReference>
<accession>A0A9D1IIU0</accession>